<feature type="signal peptide" evidence="2">
    <location>
        <begin position="1"/>
        <end position="24"/>
    </location>
</feature>
<evidence type="ECO:0000256" key="1">
    <source>
        <dbReference type="SAM" id="MobiDB-lite"/>
    </source>
</evidence>
<feature type="compositionally biased region" description="Low complexity" evidence="1">
    <location>
        <begin position="48"/>
        <end position="61"/>
    </location>
</feature>
<dbReference type="KEGG" id="ogl:127774449"/>
<dbReference type="PRINTS" id="PR01217">
    <property type="entry name" value="PRICHEXTENSN"/>
</dbReference>
<feature type="region of interest" description="Disordered" evidence="1">
    <location>
        <begin position="26"/>
        <end position="193"/>
    </location>
</feature>
<feature type="chain" id="PRO_5003649288" evidence="2">
    <location>
        <begin position="25"/>
        <end position="493"/>
    </location>
</feature>
<proteinExistence type="predicted"/>
<accession>I1PXQ9</accession>
<reference evidence="3 4" key="2">
    <citation type="submission" date="2018-04" db="EMBL/GenBank/DDBJ databases">
        <title>OglaRS2 (Oryza glaberrima Reference Sequence Version 2).</title>
        <authorList>
            <person name="Zhang J."/>
            <person name="Kudrna D."/>
            <person name="Lee S."/>
            <person name="Talag J."/>
            <person name="Rajasekar S."/>
            <person name="Wing R.A."/>
        </authorList>
    </citation>
    <scope>NUCLEOTIDE SEQUENCE [LARGE SCALE GENOMIC DNA]</scope>
    <source>
        <strain evidence="3 4">cv. IRGC 96717</strain>
    </source>
</reference>
<dbReference type="EnsemblPlants" id="ORGLA05G0215700.1">
    <property type="protein sequence ID" value="ORGLA05G0215700.1"/>
    <property type="gene ID" value="ORGLA05G0215700"/>
</dbReference>
<feature type="compositionally biased region" description="Pro residues" evidence="1">
    <location>
        <begin position="75"/>
        <end position="193"/>
    </location>
</feature>
<dbReference type="STRING" id="4538.I1PXQ9"/>
<dbReference type="RefSeq" id="XP_052156661.1">
    <property type="nucleotide sequence ID" value="XM_052300701.1"/>
</dbReference>
<gene>
    <name evidence="3" type="primary">LOC127774449</name>
</gene>
<dbReference type="OMA" id="HFIGSHV"/>
<dbReference type="Proteomes" id="UP000007306">
    <property type="component" value="Chromosome 5"/>
</dbReference>
<dbReference type="eggNOG" id="ENOG502QUGT">
    <property type="taxonomic scope" value="Eukaryota"/>
</dbReference>
<protein>
    <submittedName>
        <fullName evidence="3">Uncharacterized protein</fullName>
    </submittedName>
</protein>
<evidence type="ECO:0000313" key="4">
    <source>
        <dbReference type="Proteomes" id="UP000007306"/>
    </source>
</evidence>
<sequence length="493" mass="51067">MAGPARWALLLLLAVALLVPAALAAGGGGNGGASASTPNNGNGGNNGNNGNNGNKGNSGNNGNNGGGNEKHEKSPPPPYHDSPPPPRASPPPPVYSPPPPPPRSSPPPPPVYSPPPPVSSPPPPVPSPPPPVSSPPPPVPSPPPTVSSPPPPVSSPPPPVSSPPPPVSSPPPPVSSPPPPVHSPPPPVSSPPPPASDVVYCTNTTRYPTCTSPAYCPSRCPKSCHMDCATCKTVCDCNLPGAVCQDPRFIGGDGNTFYFHGRRDRDFCLLSDANLHINGHFIGNHVPGLKRDPTWVQAIAVQFSGGHRLYVGARRTAVWDDDSDRLAVVFDGETVQLQRVAHARWESGSGLSVTRTKAANGVLVELDGVFKITANVVPITKEDSRIHRYGVTDDDCLAHLDLAFKFYALTDDVHGVLGQTYRSSYVNRLDVSAKMPVMGGEKQFTSSGLFAADCAVARFGRAGDAGAVAIASDELVDVKCSTGLDGVGVVCKK</sequence>
<dbReference type="HOGENOM" id="CLU_018422_4_1_1"/>
<reference evidence="3" key="1">
    <citation type="submission" date="2015-06" db="UniProtKB">
        <authorList>
            <consortium name="EnsemblPlants"/>
        </authorList>
    </citation>
    <scope>IDENTIFICATION</scope>
</reference>
<name>I1PXQ9_ORYGL</name>
<dbReference type="Gramene" id="ORGLA05G0215700.1">
    <property type="protein sequence ID" value="ORGLA05G0215700.1"/>
    <property type="gene ID" value="ORGLA05G0215700"/>
</dbReference>
<dbReference type="PANTHER" id="PTHR31656">
    <property type="entry name" value="ROOT CAP DOMAIN-CONTAINING PROTEIN"/>
    <property type="match status" value="1"/>
</dbReference>
<dbReference type="AlphaFoldDB" id="I1PXQ9"/>
<keyword evidence="2" id="KW-0732">Signal</keyword>
<evidence type="ECO:0000256" key="2">
    <source>
        <dbReference type="SAM" id="SignalP"/>
    </source>
</evidence>
<organism evidence="3 4">
    <name type="scientific">Oryza glaberrima</name>
    <name type="common">African rice</name>
    <dbReference type="NCBI Taxonomy" id="4538"/>
    <lineage>
        <taxon>Eukaryota</taxon>
        <taxon>Viridiplantae</taxon>
        <taxon>Streptophyta</taxon>
        <taxon>Embryophyta</taxon>
        <taxon>Tracheophyta</taxon>
        <taxon>Spermatophyta</taxon>
        <taxon>Magnoliopsida</taxon>
        <taxon>Liliopsida</taxon>
        <taxon>Poales</taxon>
        <taxon>Poaceae</taxon>
        <taxon>BOP clade</taxon>
        <taxon>Oryzoideae</taxon>
        <taxon>Oryzeae</taxon>
        <taxon>Oryzinae</taxon>
        <taxon>Oryza</taxon>
    </lineage>
</organism>
<dbReference type="Pfam" id="PF06830">
    <property type="entry name" value="Root_cap"/>
    <property type="match status" value="1"/>
</dbReference>
<dbReference type="GeneID" id="127774449"/>
<dbReference type="InterPro" id="IPR009646">
    <property type="entry name" value="Root_cap"/>
</dbReference>
<evidence type="ECO:0000313" key="3">
    <source>
        <dbReference type="EnsemblPlants" id="ORGLA05G0215700.1"/>
    </source>
</evidence>
<keyword evidence="4" id="KW-1185">Reference proteome</keyword>